<evidence type="ECO:0000259" key="7">
    <source>
        <dbReference type="SMART" id="SM00533"/>
    </source>
</evidence>
<dbReference type="InterPro" id="IPR000432">
    <property type="entry name" value="DNA_mismatch_repair_MutS_C"/>
</dbReference>
<dbReference type="InterPro" id="IPR017261">
    <property type="entry name" value="DNA_mismatch_repair_MutS/MSH"/>
</dbReference>
<dbReference type="Gene3D" id="3.40.50.300">
    <property type="entry name" value="P-loop containing nucleotide triphosphate hydrolases"/>
    <property type="match status" value="1"/>
</dbReference>
<dbReference type="PANTHER" id="PTHR11361:SF34">
    <property type="entry name" value="DNA MISMATCH REPAIR PROTEIN MSH1, MITOCHONDRIAL"/>
    <property type="match status" value="1"/>
</dbReference>
<feature type="domain" description="DNA mismatch repair proteins mutS family" evidence="8">
    <location>
        <begin position="731"/>
        <end position="921"/>
    </location>
</feature>
<dbReference type="PANTHER" id="PTHR11361">
    <property type="entry name" value="DNA MISMATCH REPAIR PROTEIN MUTS FAMILY MEMBER"/>
    <property type="match status" value="1"/>
</dbReference>
<organism evidence="9">
    <name type="scientific">viral metagenome</name>
    <dbReference type="NCBI Taxonomy" id="1070528"/>
    <lineage>
        <taxon>unclassified sequences</taxon>
        <taxon>metagenomes</taxon>
        <taxon>organismal metagenomes</taxon>
    </lineage>
</organism>
<evidence type="ECO:0000256" key="6">
    <source>
        <dbReference type="ARBA" id="ARBA00023204"/>
    </source>
</evidence>
<dbReference type="GO" id="GO:0006298">
    <property type="term" value="P:mismatch repair"/>
    <property type="evidence" value="ECO:0007669"/>
    <property type="project" value="InterPro"/>
</dbReference>
<dbReference type="Gene3D" id="3.40.1170.10">
    <property type="entry name" value="DNA repair protein MutS, domain I"/>
    <property type="match status" value="1"/>
</dbReference>
<dbReference type="GO" id="GO:0030983">
    <property type="term" value="F:mismatched DNA binding"/>
    <property type="evidence" value="ECO:0007669"/>
    <property type="project" value="InterPro"/>
</dbReference>
<keyword evidence="5" id="KW-0238">DNA-binding</keyword>
<dbReference type="Gene3D" id="1.10.1420.10">
    <property type="match status" value="1"/>
</dbReference>
<evidence type="ECO:0000256" key="2">
    <source>
        <dbReference type="ARBA" id="ARBA00022741"/>
    </source>
</evidence>
<accession>A0A6C0L8C7</accession>
<evidence type="ECO:0008006" key="10">
    <source>
        <dbReference type="Google" id="ProtNLM"/>
    </source>
</evidence>
<evidence type="ECO:0000259" key="8">
    <source>
        <dbReference type="SMART" id="SM00534"/>
    </source>
</evidence>
<dbReference type="SMART" id="SM00533">
    <property type="entry name" value="MUTSd"/>
    <property type="match status" value="1"/>
</dbReference>
<evidence type="ECO:0000313" key="9">
    <source>
        <dbReference type="EMBL" id="QHU26697.1"/>
    </source>
</evidence>
<evidence type="ECO:0000256" key="5">
    <source>
        <dbReference type="ARBA" id="ARBA00023125"/>
    </source>
</evidence>
<dbReference type="SUPFAM" id="SSF48334">
    <property type="entry name" value="DNA repair protein MutS, domain III"/>
    <property type="match status" value="1"/>
</dbReference>
<dbReference type="InterPro" id="IPR036678">
    <property type="entry name" value="MutS_con_dom_sf"/>
</dbReference>
<sequence>MSNSKKKVEKKKVEVEDKLHHEYAKYSKENEEKYGKKTIVLLHNGKFFEVYGVQSLETGEYQDSKILEFSDTCQAIIAPRPGVMDKFGRVVMAGVPTVQLDKYLQMLLDACYTVCVYVQEEKQEKGKNFKRYLDKVYSPGTFISCDTDTSPKITNNIMCVWMHLAKPVFKTSPSRIKDVITYGVSVVNIFTGKSAIFESQSPFIMTNTTFDELERYVSVYSPSEVILLSPFDTSDIQKIIQYTGIKTNTIHKINTKDVTNQKVVNCENQRYIKQILSAFYKEDTFDLCAEFHENIMATQSFCYLLNFIQEHNPDLIRKISIPTFNNTSDRMVLANHTLMQLNIIDDGSNSYGQYSSVLSFLNKCCSSIGKRMFQYQITNPTFDEDWLNKEYDIVSKMLDNYVMVDSFRKIILKIKDVEKIIRQIIIKKVYPSSIATLYKSIDCVSQINTCLYELPDICDYLCGEFTHVETSYNYIDSLCSNISKFINKKFIVENCEKVSSMTNFEYNVIQRGVSEKLDAANDEYVKCKDTFITIRNYLNDLMQKNEKSSELDYVNMQKKEKSGEYLQITTVRSKKLQPILAGIISHSTSQGKITLDNNVIVNLSEITFKSAGSSSNTMDIESPQLTDLNKRMLVLKDTINTLISEAYLNVLNELENKWIDDIENITTYIAKADVMQCKTYLAKQYNYCKPEIDSDSDSSYINVTDLRHCLIEHIQQNEIYVTNDICLGQEEKGVLLYGTNAVGKTSLIRAIGISVIMAQSGIYVPCSKFVYKPYSAIYSRILGNDNIFKGLSTFAVEMSELRVILENADNRSLILGDELCSGTEKESALSIFGAGLMDLAEQEVSFIFATHFHEILIYDEIKAIPSIATKHMTVHYDRQDDCLVYDRKLKEGSGDKNYGLEVCKSMHLSDRFLEKAYFLRNKYYPETKGILSTQGTSYNARKLKSVLCEKCGINKAEEVHHLQQQKDANDNGFIGTFHKNHPANLQNICQECHDKIHAQNDAKTVVRKKTTKGFKTM</sequence>
<dbReference type="InterPro" id="IPR036187">
    <property type="entry name" value="DNA_mismatch_repair_MutS_sf"/>
</dbReference>
<dbReference type="InterPro" id="IPR045076">
    <property type="entry name" value="MutS"/>
</dbReference>
<evidence type="ECO:0000256" key="3">
    <source>
        <dbReference type="ARBA" id="ARBA00022763"/>
    </source>
</evidence>
<dbReference type="InterPro" id="IPR007695">
    <property type="entry name" value="DNA_mismatch_repair_MutS-lik_N"/>
</dbReference>
<dbReference type="Pfam" id="PF01624">
    <property type="entry name" value="MutS_I"/>
    <property type="match status" value="1"/>
</dbReference>
<dbReference type="GO" id="GO:0005524">
    <property type="term" value="F:ATP binding"/>
    <property type="evidence" value="ECO:0007669"/>
    <property type="project" value="UniProtKB-KW"/>
</dbReference>
<feature type="domain" description="DNA mismatch repair protein MutS core" evidence="7">
    <location>
        <begin position="352"/>
        <end position="714"/>
    </location>
</feature>
<dbReference type="AlphaFoldDB" id="A0A6C0L8C7"/>
<keyword evidence="2" id="KW-0547">Nucleotide-binding</keyword>
<dbReference type="SUPFAM" id="SSF52540">
    <property type="entry name" value="P-loop containing nucleoside triphosphate hydrolases"/>
    <property type="match status" value="1"/>
</dbReference>
<comment type="similarity">
    <text evidence="1">Belongs to the DNA mismatch repair MutS family.</text>
</comment>
<proteinExistence type="inferred from homology"/>
<keyword evidence="4" id="KW-0067">ATP-binding</keyword>
<evidence type="ECO:0000256" key="1">
    <source>
        <dbReference type="ARBA" id="ARBA00006271"/>
    </source>
</evidence>
<keyword evidence="6" id="KW-0234">DNA repair</keyword>
<evidence type="ECO:0000256" key="4">
    <source>
        <dbReference type="ARBA" id="ARBA00022840"/>
    </source>
</evidence>
<dbReference type="SUPFAM" id="SSF53150">
    <property type="entry name" value="DNA repair protein MutS, domain II"/>
    <property type="match status" value="1"/>
</dbReference>
<dbReference type="SMART" id="SM00534">
    <property type="entry name" value="MUTSac"/>
    <property type="match status" value="1"/>
</dbReference>
<dbReference type="InterPro" id="IPR007696">
    <property type="entry name" value="DNA_mismatch_repair_MutS_core"/>
</dbReference>
<dbReference type="SUPFAM" id="SSF55271">
    <property type="entry name" value="DNA repair protein MutS, domain I"/>
    <property type="match status" value="1"/>
</dbReference>
<dbReference type="GO" id="GO:0140664">
    <property type="term" value="F:ATP-dependent DNA damage sensor activity"/>
    <property type="evidence" value="ECO:0007669"/>
    <property type="project" value="InterPro"/>
</dbReference>
<dbReference type="CDD" id="cd00085">
    <property type="entry name" value="HNHc"/>
    <property type="match status" value="1"/>
</dbReference>
<dbReference type="Pfam" id="PF00488">
    <property type="entry name" value="MutS_V"/>
    <property type="match status" value="1"/>
</dbReference>
<dbReference type="InterPro" id="IPR016151">
    <property type="entry name" value="DNA_mismatch_repair_MutS_N"/>
</dbReference>
<dbReference type="InterPro" id="IPR027417">
    <property type="entry name" value="P-loop_NTPase"/>
</dbReference>
<dbReference type="Pfam" id="PF05192">
    <property type="entry name" value="MutS_III"/>
    <property type="match status" value="1"/>
</dbReference>
<keyword evidence="3" id="KW-0227">DNA damage</keyword>
<dbReference type="PIRSF" id="PIRSF037677">
    <property type="entry name" value="DNA_mis_repair_Msh6"/>
    <property type="match status" value="1"/>
</dbReference>
<name>A0A6C0L8C7_9ZZZZ</name>
<dbReference type="InterPro" id="IPR003615">
    <property type="entry name" value="HNH_nuc"/>
</dbReference>
<dbReference type="EMBL" id="MN740444">
    <property type="protein sequence ID" value="QHU26697.1"/>
    <property type="molecule type" value="Genomic_DNA"/>
</dbReference>
<protein>
    <recommendedName>
        <fullName evidence="10">DNA mismatch repair proteins mutS family domain-containing protein</fullName>
    </recommendedName>
</protein>
<reference evidence="9" key="1">
    <citation type="journal article" date="2020" name="Nature">
        <title>Giant virus diversity and host interactions through global metagenomics.</title>
        <authorList>
            <person name="Schulz F."/>
            <person name="Roux S."/>
            <person name="Paez-Espino D."/>
            <person name="Jungbluth S."/>
            <person name="Walsh D.A."/>
            <person name="Denef V.J."/>
            <person name="McMahon K.D."/>
            <person name="Konstantinidis K.T."/>
            <person name="Eloe-Fadrosh E.A."/>
            <person name="Kyrpides N.C."/>
            <person name="Woyke T."/>
        </authorList>
    </citation>
    <scope>NUCLEOTIDE SEQUENCE</scope>
    <source>
        <strain evidence="9">GVMAG-M-3300027759-42</strain>
    </source>
</reference>